<evidence type="ECO:0000256" key="1">
    <source>
        <dbReference type="SAM" id="MobiDB-lite"/>
    </source>
</evidence>
<reference evidence="3 4" key="1">
    <citation type="journal article" date="1996" name="J. Gen. Virol.">
        <title>Cloning and sequence analysis of the genes encoding DNA polymerase, glycoprotein B, ICP18.5 and major DNA-binding protein of rat cytomegalovirus.</title>
        <authorList>
            <person name="Beuken E."/>
            <person name="Slobbe R."/>
            <person name="Bruggeman C.A."/>
            <person name="Vink C."/>
        </authorList>
    </citation>
    <scope>NUCLEOTIDE SEQUENCE [LARGE SCALE GENOMIC DNA]</scope>
    <source>
        <strain evidence="3 4">Maastricht</strain>
    </source>
</reference>
<sequence length="562" mass="62667">MGKMEKFAFTLLVVTMVRGNTMSTASVIPSPIDPGSPEGPSCVWKLPSKINDEFSVSCIIPAPATVSMHRRLCVKPHDLQPESSKNLSTSERKLENVIEYKANGTYDPSQVGLYLLMIVADGVQSPFPQIILPVVRIEANRQQRRTKDLVTCIVEGAFVQGNLSLLVDGRSVLTVPADPAGYYRSADGRKRAMVIRTNDTVTFRLEVATSRAEKRYSCRFLVPSCVVPAVSEPLTLSSKEVKIEPHYVIDGDPNLQIARLCCHYSGPHPENVIWGRSKDCTIFESVTQYVRNGYDGYILGQNEFISKMDLRPRWDSQTKYNTTYCLSAITDYGLRLPPGDYQCVVKNEYGVMYENSITIPGHIAISLLTEGPRVRINCRFHHRLWGRLDIERMPDGVVVYTLLLADGLGPESDPSAKISLNGSSVSVEVTLEYVLTPGSSFRCRISDKCEVRSSKILAGYPALPQQIAAEAEKTRPRPPHPSTIAPGHTEKKITDRDGKAKRIRYGDDRPIAKVDLCEFHCRNPVHDGRVYRHSFSLTALVKLVKGKLFLTPARRLNKKSCI</sequence>
<keyword evidence="4" id="KW-1185">Reference proteome</keyword>
<dbReference type="EMBL" id="AF232689">
    <property type="protein sequence ID" value="AAF99233.1"/>
    <property type="molecule type" value="Genomic_DNA"/>
</dbReference>
<proteinExistence type="predicted"/>
<reference evidence="3 4" key="7">
    <citation type="journal article" date="1999" name="J. Virol.">
        <title>Deletion of the R78 G protein-coupled receptor gene from rat cytomegalovirus results in an attenuated, syncytium-inducing mutant strain.</title>
        <authorList>
            <person name="Beisser P.S."/>
            <person name="Grauls G."/>
            <person name="Bruggeman C.A."/>
            <person name="Vink C."/>
        </authorList>
    </citation>
    <scope>NUCLEOTIDE SEQUENCE [LARGE SCALE GENOMIC DNA]</scope>
    <source>
        <strain evidence="3 4">Maastricht</strain>
    </source>
</reference>
<dbReference type="KEGG" id="vg:940406"/>
<reference evidence="3 4" key="8">
    <citation type="journal article" date="2000" name="J. Virol.">
        <title>The r144 major histocompatibility complex class I-like gene of rat cytomegalovirus is dispensable for both acute and long-term infection in the immunocompromised host.</title>
        <authorList>
            <person name="Beisser P.S."/>
            <person name="Kloover J.S."/>
            <person name="Grauls G.E."/>
            <person name="Blok M.J."/>
            <person name="Bruggeman C.A."/>
            <person name="Vink C."/>
        </authorList>
    </citation>
    <scope>NUCLEOTIDE SEQUENCE [LARGE SCALE GENOMIC DNA]</scope>
    <source>
        <strain evidence="3 4">Maastricht</strain>
    </source>
</reference>
<organismHost>
    <name type="scientific">Rattus</name>
    <name type="common">rats</name>
    <dbReference type="NCBI Taxonomy" id="10114"/>
</organismHost>
<feature type="domain" description="Ig-like" evidence="2">
    <location>
        <begin position="228"/>
        <end position="358"/>
    </location>
</feature>
<reference evidence="3 4" key="9">
    <citation type="journal article" date="2000" name="J. Virol.">
        <title>Complete DNA sequence of the rat cytomegalovirus genome.</title>
        <authorList>
            <person name="Vink C."/>
            <person name="Beuken E."/>
            <person name="Bruggeman C.A."/>
        </authorList>
    </citation>
    <scope>NUCLEOTIDE SEQUENCE [LARGE SCALE GENOMIC DNA]</scope>
    <source>
        <strain evidence="3 4">Maastricht</strain>
    </source>
</reference>
<gene>
    <name evidence="3" type="primary">r138</name>
</gene>
<dbReference type="Proteomes" id="UP000008288">
    <property type="component" value="Segment"/>
</dbReference>
<organism evidence="3 4">
    <name type="scientific">Rat cytomegalovirus (strain Maastricht)</name>
    <dbReference type="NCBI Taxonomy" id="79700"/>
    <lineage>
        <taxon>Viruses</taxon>
        <taxon>Duplodnaviria</taxon>
        <taxon>Heunggongvirae</taxon>
        <taxon>Peploviricota</taxon>
        <taxon>Herviviricetes</taxon>
        <taxon>Herpesvirales</taxon>
        <taxon>Orthoherpesviridae</taxon>
        <taxon>Betaherpesvirinae</taxon>
        <taxon>Muromegalovirus</taxon>
        <taxon>Muromegalovirus muridbeta2</taxon>
        <taxon>Murid betaherpesvirus 2</taxon>
    </lineage>
</organism>
<evidence type="ECO:0000313" key="4">
    <source>
        <dbReference type="Proteomes" id="UP000008288"/>
    </source>
</evidence>
<accession>Q9DW57</accession>
<evidence type="ECO:0000313" key="3">
    <source>
        <dbReference type="EMBL" id="AAF99233.1"/>
    </source>
</evidence>
<dbReference type="RefSeq" id="NP_064245.1">
    <property type="nucleotide sequence ID" value="NC_002512.2"/>
</dbReference>
<reference evidence="3 4" key="2">
    <citation type="journal article" date="1996" name="J. Virol.">
        <title>Structure of the rat cytomegalovirus genome termini.</title>
        <authorList>
            <person name="Vink C."/>
            <person name="Beuken E."/>
            <person name="Bruggeman C.A."/>
        </authorList>
    </citation>
    <scope>NUCLEOTIDE SEQUENCE [LARGE SCALE GENOMIC DNA]</scope>
    <source>
        <strain evidence="3 4">Maastricht</strain>
    </source>
</reference>
<feature type="region of interest" description="Disordered" evidence="1">
    <location>
        <begin position="471"/>
        <end position="501"/>
    </location>
</feature>
<name>Q9DW57_RCMVM</name>
<reference evidence="3 4" key="3">
    <citation type="journal article" date="1997" name="J. Gen. Virol.">
        <title>Cloning and functional characterization of the origin of lytic-phase DNA replication of rat cytomegalovirus.</title>
        <authorList>
            <person name="Vink C."/>
            <person name="Beuken E."/>
            <person name="Bruggeman C.A."/>
        </authorList>
    </citation>
    <scope>NUCLEOTIDE SEQUENCE [LARGE SCALE GENOMIC DNA]</scope>
    <source>
        <strain evidence="3 4">Maastricht</strain>
    </source>
</reference>
<feature type="compositionally biased region" description="Basic and acidic residues" evidence="1">
    <location>
        <begin position="488"/>
        <end position="501"/>
    </location>
</feature>
<protein>
    <submittedName>
        <fullName evidence="3">Pr138</fullName>
    </submittedName>
</protein>
<reference evidence="3 4" key="10">
    <citation type="journal article" date="2000" name="Virus Res.">
        <title>Rat cytomegalovirus R89 is a highly conserved gene which expresses a spliced transcript.</title>
        <authorList>
            <person name="Gruijthuijsen Y.K."/>
            <person name="Beuken E."/>
            <person name="Bruggeman C.A."/>
            <person name="Vink C."/>
        </authorList>
    </citation>
    <scope>NUCLEOTIDE SEQUENCE [LARGE SCALE GENOMIC DNA]</scope>
    <source>
        <strain evidence="3 4">Maastricht</strain>
    </source>
</reference>
<dbReference type="OrthoDB" id="35938at10239"/>
<reference evidence="3 4" key="5">
    <citation type="journal article" date="1998" name="Virology">
        <title>The Maastricht strain and England strain of rat cytomegalovirus represent different betaherpesvirus species rather than strains.</title>
        <authorList>
            <person name="Beisser P.S."/>
            <person name="Kaptein S.J."/>
            <person name="Beuken E."/>
            <person name="Bruggeman C.A."/>
            <person name="Vink C."/>
        </authorList>
    </citation>
    <scope>NUCLEOTIDE SEQUENCE [LARGE SCALE GENOMIC DNA]</scope>
    <source>
        <strain evidence="3 4">Maastricht</strain>
    </source>
</reference>
<reference evidence="3 4" key="4">
    <citation type="journal article" date="1998" name="J. Virol.">
        <title>The R33 G protein-coupled receptor gene of rat cytomegalovirus plays an essential role in the pathogenesis of viral infection.</title>
        <authorList>
            <person name="Beisser P.S."/>
            <person name="Vink C."/>
            <person name="Van Dam J.G."/>
            <person name="Grauls G."/>
            <person name="Vanherle S.J."/>
            <person name="Bruggeman C.A."/>
        </authorList>
    </citation>
    <scope>NUCLEOTIDE SEQUENCE [LARGE SCALE GENOMIC DNA]</scope>
    <source>
        <strain evidence="3 4">Maastricht</strain>
    </source>
</reference>
<dbReference type="InterPro" id="IPR007110">
    <property type="entry name" value="Ig-like_dom"/>
</dbReference>
<evidence type="ECO:0000259" key="2">
    <source>
        <dbReference type="PROSITE" id="PS50835"/>
    </source>
</evidence>
<reference evidence="3 4" key="6">
    <citation type="journal article" date="1999" name="J. Gen. Virol.">
        <title>The rat cytomegalovirus R32 gene encodes a virion-associated protein that elicits a strong humoral immune response in infected rats.</title>
        <authorList>
            <person name="Beuken E."/>
            <person name="Grauls G."/>
            <person name="Bruggeman C.A."/>
            <person name="Vink C."/>
        </authorList>
    </citation>
    <scope>NUCLEOTIDE SEQUENCE [LARGE SCALE GENOMIC DNA]</scope>
    <source>
        <strain evidence="3 4">Maastricht</strain>
    </source>
</reference>
<dbReference type="PROSITE" id="PS50835">
    <property type="entry name" value="IG_LIKE"/>
    <property type="match status" value="1"/>
</dbReference>
<dbReference type="GeneID" id="940406"/>